<organism evidence="2">
    <name type="scientific">Glycine max</name>
    <name type="common">Soybean</name>
    <name type="synonym">Glycine hispida</name>
    <dbReference type="NCBI Taxonomy" id="3847"/>
    <lineage>
        <taxon>Eukaryota</taxon>
        <taxon>Viridiplantae</taxon>
        <taxon>Streptophyta</taxon>
        <taxon>Embryophyta</taxon>
        <taxon>Tracheophyta</taxon>
        <taxon>Spermatophyta</taxon>
        <taxon>Magnoliopsida</taxon>
        <taxon>eudicotyledons</taxon>
        <taxon>Gunneridae</taxon>
        <taxon>Pentapetalae</taxon>
        <taxon>rosids</taxon>
        <taxon>fabids</taxon>
        <taxon>Fabales</taxon>
        <taxon>Fabaceae</taxon>
        <taxon>Papilionoideae</taxon>
        <taxon>50 kb inversion clade</taxon>
        <taxon>NPAAA clade</taxon>
        <taxon>indigoferoid/millettioid clade</taxon>
        <taxon>Phaseoleae</taxon>
        <taxon>Glycine</taxon>
        <taxon>Glycine subgen. Soja</taxon>
    </lineage>
</organism>
<evidence type="ECO:0000313" key="2">
    <source>
        <dbReference type="EMBL" id="KRH11737.1"/>
    </source>
</evidence>
<feature type="compositionally biased region" description="Polar residues" evidence="1">
    <location>
        <begin position="17"/>
        <end position="33"/>
    </location>
</feature>
<dbReference type="InParanoid" id="A0A0R0G8U2"/>
<name>A0A0R0G8U2_SOYBN</name>
<sequence length="43" mass="4910">MRLRLVGRHANLEQKKILNSQSKGRFPKQSESSLEPMAGCRRA</sequence>
<dbReference type="Gramene" id="KRH11737">
    <property type="protein sequence ID" value="KRH11737"/>
    <property type="gene ID" value="GLYMA_15G127000"/>
</dbReference>
<evidence type="ECO:0000313" key="4">
    <source>
        <dbReference type="Proteomes" id="UP000008827"/>
    </source>
</evidence>
<accession>A0A0R0G8U2</accession>
<gene>
    <name evidence="2" type="ORF">GLYMA_15G127000</name>
</gene>
<feature type="region of interest" description="Disordered" evidence="1">
    <location>
        <begin position="14"/>
        <end position="43"/>
    </location>
</feature>
<reference evidence="2 3" key="1">
    <citation type="journal article" date="2010" name="Nature">
        <title>Genome sequence of the palaeopolyploid soybean.</title>
        <authorList>
            <person name="Schmutz J."/>
            <person name="Cannon S.B."/>
            <person name="Schlueter J."/>
            <person name="Ma J."/>
            <person name="Mitros T."/>
            <person name="Nelson W."/>
            <person name="Hyten D.L."/>
            <person name="Song Q."/>
            <person name="Thelen J.J."/>
            <person name="Cheng J."/>
            <person name="Xu D."/>
            <person name="Hellsten U."/>
            <person name="May G.D."/>
            <person name="Yu Y."/>
            <person name="Sakurai T."/>
            <person name="Umezawa T."/>
            <person name="Bhattacharyya M.K."/>
            <person name="Sandhu D."/>
            <person name="Valliyodan B."/>
            <person name="Lindquist E."/>
            <person name="Peto M."/>
            <person name="Grant D."/>
            <person name="Shu S."/>
            <person name="Goodstein D."/>
            <person name="Barry K."/>
            <person name="Futrell-Griggs M."/>
            <person name="Abernathy B."/>
            <person name="Du J."/>
            <person name="Tian Z."/>
            <person name="Zhu L."/>
            <person name="Gill N."/>
            <person name="Joshi T."/>
            <person name="Libault M."/>
            <person name="Sethuraman A."/>
            <person name="Zhang X.-C."/>
            <person name="Shinozaki K."/>
            <person name="Nguyen H.T."/>
            <person name="Wing R.A."/>
            <person name="Cregan P."/>
            <person name="Specht J."/>
            <person name="Grimwood J."/>
            <person name="Rokhsar D."/>
            <person name="Stacey G."/>
            <person name="Shoemaker R.C."/>
            <person name="Jackson S.A."/>
        </authorList>
    </citation>
    <scope>NUCLEOTIDE SEQUENCE [LARGE SCALE GENOMIC DNA]</scope>
    <source>
        <strain evidence="3">cv. Williams 82</strain>
        <tissue evidence="2">Callus</tissue>
    </source>
</reference>
<dbReference type="EnsemblPlants" id="KRH11737">
    <property type="protein sequence ID" value="KRH11737"/>
    <property type="gene ID" value="GLYMA_15G127000"/>
</dbReference>
<evidence type="ECO:0000313" key="3">
    <source>
        <dbReference type="EnsemblPlants" id="KRH11737"/>
    </source>
</evidence>
<dbReference type="EMBL" id="CM000848">
    <property type="protein sequence ID" value="KRH11737.1"/>
    <property type="molecule type" value="Genomic_DNA"/>
</dbReference>
<reference evidence="2" key="3">
    <citation type="submission" date="2018-07" db="EMBL/GenBank/DDBJ databases">
        <title>WGS assembly of Glycine max.</title>
        <authorList>
            <person name="Schmutz J."/>
            <person name="Cannon S."/>
            <person name="Schlueter J."/>
            <person name="Ma J."/>
            <person name="Mitros T."/>
            <person name="Nelson W."/>
            <person name="Hyten D."/>
            <person name="Song Q."/>
            <person name="Thelen J."/>
            <person name="Cheng J."/>
            <person name="Xu D."/>
            <person name="Hellsten U."/>
            <person name="May G."/>
            <person name="Yu Y."/>
            <person name="Sakurai T."/>
            <person name="Umezawa T."/>
            <person name="Bhattacharyya M."/>
            <person name="Sandhu D."/>
            <person name="Valliyodan B."/>
            <person name="Lindquist E."/>
            <person name="Peto M."/>
            <person name="Grant D."/>
            <person name="Shu S."/>
            <person name="Goodstein D."/>
            <person name="Barry K."/>
            <person name="Futrell-Griggs M."/>
            <person name="Abernathy B."/>
            <person name="Du J."/>
            <person name="Tian Z."/>
            <person name="Zhu L."/>
            <person name="Gill N."/>
            <person name="Joshi T."/>
            <person name="Libault M."/>
            <person name="Sethuraman A."/>
            <person name="Zhang X."/>
            <person name="Shinozaki K."/>
            <person name="Nguyen H."/>
            <person name="Wing R."/>
            <person name="Cregan P."/>
            <person name="Specht J."/>
            <person name="Grimwood J."/>
            <person name="Rokhsar D."/>
            <person name="Stacey G."/>
            <person name="Shoemaker R."/>
            <person name="Jackson S."/>
        </authorList>
    </citation>
    <scope>NUCLEOTIDE SEQUENCE</scope>
    <source>
        <tissue evidence="2">Callus</tissue>
    </source>
</reference>
<keyword evidence="4" id="KW-1185">Reference proteome</keyword>
<evidence type="ECO:0000256" key="1">
    <source>
        <dbReference type="SAM" id="MobiDB-lite"/>
    </source>
</evidence>
<dbReference type="AlphaFoldDB" id="A0A0R0G8U2"/>
<protein>
    <submittedName>
        <fullName evidence="2 3">Uncharacterized protein</fullName>
    </submittedName>
</protein>
<reference evidence="3" key="2">
    <citation type="submission" date="2018-02" db="UniProtKB">
        <authorList>
            <consortium name="EnsemblPlants"/>
        </authorList>
    </citation>
    <scope>IDENTIFICATION</scope>
    <source>
        <strain evidence="3">Williams 82</strain>
    </source>
</reference>
<proteinExistence type="predicted"/>
<dbReference type="Proteomes" id="UP000008827">
    <property type="component" value="Chromosome 15"/>
</dbReference>